<keyword evidence="3 5" id="KW-0371">Homeobox</keyword>
<dbReference type="GO" id="GO:0007420">
    <property type="term" value="P:brain development"/>
    <property type="evidence" value="ECO:0000318"/>
    <property type="project" value="GO_Central"/>
</dbReference>
<dbReference type="PRINTS" id="PR00024">
    <property type="entry name" value="HOMEOBOX"/>
</dbReference>
<protein>
    <submittedName>
        <fullName evidence="8">Protein gooseberry-neuro-like Protein</fullName>
    </submittedName>
</protein>
<feature type="domain" description="Homeobox" evidence="7">
    <location>
        <begin position="53"/>
        <end position="113"/>
    </location>
</feature>
<proteinExistence type="predicted"/>
<dbReference type="PROSITE" id="PS00027">
    <property type="entry name" value="HOMEOBOX_1"/>
    <property type="match status" value="1"/>
</dbReference>
<reference evidence="8 9" key="2">
    <citation type="journal article" date="2010" name="Nucleic Acids Res.">
        <title>BeetleBase in 2010: revisions to provide comprehensive genomic information for Tribolium castaneum.</title>
        <authorList>
            <person name="Kim H.S."/>
            <person name="Murphy T."/>
            <person name="Xia J."/>
            <person name="Caragea D."/>
            <person name="Park Y."/>
            <person name="Beeman R.W."/>
            <person name="Lorenzen M.D."/>
            <person name="Butcher S."/>
            <person name="Manak J.R."/>
            <person name="Brown S.J."/>
        </authorList>
    </citation>
    <scope>GENOME REANNOTATION</scope>
    <source>
        <strain evidence="8 9">Georgia GA2</strain>
    </source>
</reference>
<dbReference type="InterPro" id="IPR017970">
    <property type="entry name" value="Homeobox_CS"/>
</dbReference>
<dbReference type="Proteomes" id="UP000007266">
    <property type="component" value="Linkage group 9"/>
</dbReference>
<evidence type="ECO:0000256" key="2">
    <source>
        <dbReference type="ARBA" id="ARBA00023125"/>
    </source>
</evidence>
<dbReference type="AlphaFoldDB" id="A0A139WCE0"/>
<evidence type="ECO:0000256" key="6">
    <source>
        <dbReference type="RuleBase" id="RU000682"/>
    </source>
</evidence>
<comment type="subcellular location">
    <subcellularLocation>
        <location evidence="1 5 6">Nucleus</location>
    </subcellularLocation>
</comment>
<reference evidence="8 9" key="1">
    <citation type="journal article" date="2008" name="Nature">
        <title>The genome of the model beetle and pest Tribolium castaneum.</title>
        <authorList>
            <consortium name="Tribolium Genome Sequencing Consortium"/>
            <person name="Richards S."/>
            <person name="Gibbs R.A."/>
            <person name="Weinstock G.M."/>
            <person name="Brown S.J."/>
            <person name="Denell R."/>
            <person name="Beeman R.W."/>
            <person name="Gibbs R."/>
            <person name="Beeman R.W."/>
            <person name="Brown S.J."/>
            <person name="Bucher G."/>
            <person name="Friedrich M."/>
            <person name="Grimmelikhuijzen C.J."/>
            <person name="Klingler M."/>
            <person name="Lorenzen M."/>
            <person name="Richards S."/>
            <person name="Roth S."/>
            <person name="Schroder R."/>
            <person name="Tautz D."/>
            <person name="Zdobnov E.M."/>
            <person name="Muzny D."/>
            <person name="Gibbs R.A."/>
            <person name="Weinstock G.M."/>
            <person name="Attaway T."/>
            <person name="Bell S."/>
            <person name="Buhay C.J."/>
            <person name="Chandrabose M.N."/>
            <person name="Chavez D."/>
            <person name="Clerk-Blankenburg K.P."/>
            <person name="Cree A."/>
            <person name="Dao M."/>
            <person name="Davis C."/>
            <person name="Chacko J."/>
            <person name="Dinh H."/>
            <person name="Dugan-Rocha S."/>
            <person name="Fowler G."/>
            <person name="Garner T.T."/>
            <person name="Garnes J."/>
            <person name="Gnirke A."/>
            <person name="Hawes A."/>
            <person name="Hernandez J."/>
            <person name="Hines S."/>
            <person name="Holder M."/>
            <person name="Hume J."/>
            <person name="Jhangiani S.N."/>
            <person name="Joshi V."/>
            <person name="Khan Z.M."/>
            <person name="Jackson L."/>
            <person name="Kovar C."/>
            <person name="Kowis A."/>
            <person name="Lee S."/>
            <person name="Lewis L.R."/>
            <person name="Margolis J."/>
            <person name="Morgan M."/>
            <person name="Nazareth L.V."/>
            <person name="Nguyen N."/>
            <person name="Okwuonu G."/>
            <person name="Parker D."/>
            <person name="Richards S."/>
            <person name="Ruiz S.J."/>
            <person name="Santibanez J."/>
            <person name="Savard J."/>
            <person name="Scherer S.E."/>
            <person name="Schneider B."/>
            <person name="Sodergren E."/>
            <person name="Tautz D."/>
            <person name="Vattahil S."/>
            <person name="Villasana D."/>
            <person name="White C.S."/>
            <person name="Wright R."/>
            <person name="Park Y."/>
            <person name="Beeman R.W."/>
            <person name="Lord J."/>
            <person name="Oppert B."/>
            <person name="Lorenzen M."/>
            <person name="Brown S."/>
            <person name="Wang L."/>
            <person name="Savard J."/>
            <person name="Tautz D."/>
            <person name="Richards S."/>
            <person name="Weinstock G."/>
            <person name="Gibbs R.A."/>
            <person name="Liu Y."/>
            <person name="Worley K."/>
            <person name="Weinstock G."/>
            <person name="Elsik C.G."/>
            <person name="Reese J.T."/>
            <person name="Elhaik E."/>
            <person name="Landan G."/>
            <person name="Graur D."/>
            <person name="Arensburger P."/>
            <person name="Atkinson P."/>
            <person name="Beeman R.W."/>
            <person name="Beidler J."/>
            <person name="Brown S.J."/>
            <person name="Demuth J.P."/>
            <person name="Drury D.W."/>
            <person name="Du Y.Z."/>
            <person name="Fujiwara H."/>
            <person name="Lorenzen M."/>
            <person name="Maselli V."/>
            <person name="Osanai M."/>
            <person name="Park Y."/>
            <person name="Robertson H.M."/>
            <person name="Tu Z."/>
            <person name="Wang J.J."/>
            <person name="Wang S."/>
            <person name="Richards S."/>
            <person name="Song H."/>
            <person name="Zhang L."/>
            <person name="Sodergren E."/>
            <person name="Werner D."/>
            <person name="Stanke M."/>
            <person name="Morgenstern B."/>
            <person name="Solovyev V."/>
            <person name="Kosarev P."/>
            <person name="Brown G."/>
            <person name="Chen H.C."/>
            <person name="Ermolaeva O."/>
            <person name="Hlavina W."/>
            <person name="Kapustin Y."/>
            <person name="Kiryutin B."/>
            <person name="Kitts P."/>
            <person name="Maglott D."/>
            <person name="Pruitt K."/>
            <person name="Sapojnikov V."/>
            <person name="Souvorov A."/>
            <person name="Mackey A.J."/>
            <person name="Waterhouse R.M."/>
            <person name="Wyder S."/>
            <person name="Zdobnov E.M."/>
            <person name="Zdobnov E.M."/>
            <person name="Wyder S."/>
            <person name="Kriventseva E.V."/>
            <person name="Kadowaki T."/>
            <person name="Bork P."/>
            <person name="Aranda M."/>
            <person name="Bao R."/>
            <person name="Beermann A."/>
            <person name="Berns N."/>
            <person name="Bolognesi R."/>
            <person name="Bonneton F."/>
            <person name="Bopp D."/>
            <person name="Brown S.J."/>
            <person name="Bucher G."/>
            <person name="Butts T."/>
            <person name="Chaumot A."/>
            <person name="Denell R.E."/>
            <person name="Ferrier D.E."/>
            <person name="Friedrich M."/>
            <person name="Gordon C.M."/>
            <person name="Jindra M."/>
            <person name="Klingler M."/>
            <person name="Lan Q."/>
            <person name="Lattorff H.M."/>
            <person name="Laudet V."/>
            <person name="von Levetsow C."/>
            <person name="Liu Z."/>
            <person name="Lutz R."/>
            <person name="Lynch J.A."/>
            <person name="da Fonseca R.N."/>
            <person name="Posnien N."/>
            <person name="Reuter R."/>
            <person name="Roth S."/>
            <person name="Savard J."/>
            <person name="Schinko J.B."/>
            <person name="Schmitt C."/>
            <person name="Schoppmeier M."/>
            <person name="Schroder R."/>
            <person name="Shippy T.D."/>
            <person name="Simonnet F."/>
            <person name="Marques-Souza H."/>
            <person name="Tautz D."/>
            <person name="Tomoyasu Y."/>
            <person name="Trauner J."/>
            <person name="Van der Zee M."/>
            <person name="Vervoort M."/>
            <person name="Wittkopp N."/>
            <person name="Wimmer E.A."/>
            <person name="Yang X."/>
            <person name="Jones A.K."/>
            <person name="Sattelle D.B."/>
            <person name="Ebert P.R."/>
            <person name="Nelson D."/>
            <person name="Scott J.G."/>
            <person name="Beeman R.W."/>
            <person name="Muthukrishnan S."/>
            <person name="Kramer K.J."/>
            <person name="Arakane Y."/>
            <person name="Beeman R.W."/>
            <person name="Zhu Q."/>
            <person name="Hogenkamp D."/>
            <person name="Dixit R."/>
            <person name="Oppert B."/>
            <person name="Jiang H."/>
            <person name="Zou Z."/>
            <person name="Marshall J."/>
            <person name="Elpidina E."/>
            <person name="Vinokurov K."/>
            <person name="Oppert C."/>
            <person name="Zou Z."/>
            <person name="Evans J."/>
            <person name="Lu Z."/>
            <person name="Zhao P."/>
            <person name="Sumathipala N."/>
            <person name="Altincicek B."/>
            <person name="Vilcinskas A."/>
            <person name="Williams M."/>
            <person name="Hultmark D."/>
            <person name="Hetru C."/>
            <person name="Jiang H."/>
            <person name="Grimmelikhuijzen C.J."/>
            <person name="Hauser F."/>
            <person name="Cazzamali G."/>
            <person name="Williamson M."/>
            <person name="Park Y."/>
            <person name="Li B."/>
            <person name="Tanaka Y."/>
            <person name="Predel R."/>
            <person name="Neupert S."/>
            <person name="Schachtner J."/>
            <person name="Verleyen P."/>
            <person name="Raible F."/>
            <person name="Bork P."/>
            <person name="Friedrich M."/>
            <person name="Walden K.K."/>
            <person name="Robertson H.M."/>
            <person name="Angeli S."/>
            <person name="Foret S."/>
            <person name="Bucher G."/>
            <person name="Schuetz S."/>
            <person name="Maleszka R."/>
            <person name="Wimmer E.A."/>
            <person name="Beeman R.W."/>
            <person name="Lorenzen M."/>
            <person name="Tomoyasu Y."/>
            <person name="Miller S.C."/>
            <person name="Grossmann D."/>
            <person name="Bucher G."/>
        </authorList>
    </citation>
    <scope>NUCLEOTIDE SEQUENCE [LARGE SCALE GENOMIC DNA]</scope>
    <source>
        <strain evidence="8 9">Georgia GA2</strain>
    </source>
</reference>
<dbReference type="GO" id="GO:0030182">
    <property type="term" value="P:neuron differentiation"/>
    <property type="evidence" value="ECO:0000318"/>
    <property type="project" value="GO_Central"/>
</dbReference>
<dbReference type="GO" id="GO:0000981">
    <property type="term" value="F:DNA-binding transcription factor activity, RNA polymerase II-specific"/>
    <property type="evidence" value="ECO:0000318"/>
    <property type="project" value="GO_Central"/>
</dbReference>
<evidence type="ECO:0000256" key="5">
    <source>
        <dbReference type="PROSITE-ProRule" id="PRU00108"/>
    </source>
</evidence>
<name>A0A139WCE0_TRICA</name>
<keyword evidence="9" id="KW-1185">Reference proteome</keyword>
<sequence>MAEPRQLVQNLNLLPIFPYMPPLFPTGLNYPQNLKIILPGTQIGEQLNYDKLIRRNRCRNTFNVEQKSQLEAAFEKENYIKADRRKELSKMTGLTETQIRVWFQNRRAKQKRENGETGQMSFTTGCLCKSIFPLWYQPSLKCFCKELLSLRAK</sequence>
<feature type="DNA-binding region" description="Homeobox" evidence="5">
    <location>
        <begin position="55"/>
        <end position="114"/>
    </location>
</feature>
<dbReference type="GO" id="GO:0005634">
    <property type="term" value="C:nucleus"/>
    <property type="evidence" value="ECO:0000318"/>
    <property type="project" value="GO_Central"/>
</dbReference>
<dbReference type="PROSITE" id="PS50071">
    <property type="entry name" value="HOMEOBOX_2"/>
    <property type="match status" value="1"/>
</dbReference>
<dbReference type="InterPro" id="IPR020479">
    <property type="entry name" value="HD_metazoa"/>
</dbReference>
<dbReference type="InterPro" id="IPR001356">
    <property type="entry name" value="HD"/>
</dbReference>
<dbReference type="PANTHER" id="PTHR24339">
    <property type="entry name" value="HOMEOBOX PROTEIN EMX-RELATED"/>
    <property type="match status" value="1"/>
</dbReference>
<dbReference type="PRINTS" id="PR00031">
    <property type="entry name" value="HTHREPRESSR"/>
</dbReference>
<dbReference type="GO" id="GO:0000978">
    <property type="term" value="F:RNA polymerase II cis-regulatory region sequence-specific DNA binding"/>
    <property type="evidence" value="ECO:0000318"/>
    <property type="project" value="GO_Central"/>
</dbReference>
<dbReference type="EMBL" id="KQ971371">
    <property type="protein sequence ID" value="KYB25593.1"/>
    <property type="molecule type" value="Genomic_DNA"/>
</dbReference>
<dbReference type="Gene3D" id="1.10.10.60">
    <property type="entry name" value="Homeodomain-like"/>
    <property type="match status" value="1"/>
</dbReference>
<gene>
    <name evidence="8" type="primary">AUGUSTUS-3.0.2_34339</name>
    <name evidence="8" type="ORF">TcasGA2_TC034339</name>
</gene>
<dbReference type="InParanoid" id="A0A139WCE0"/>
<evidence type="ECO:0000259" key="7">
    <source>
        <dbReference type="PROSITE" id="PS50071"/>
    </source>
</evidence>
<dbReference type="InterPro" id="IPR050877">
    <property type="entry name" value="EMX-VAX-Noto_Homeobox_TFs"/>
</dbReference>
<evidence type="ECO:0000256" key="3">
    <source>
        <dbReference type="ARBA" id="ARBA00023155"/>
    </source>
</evidence>
<keyword evidence="2 5" id="KW-0238">DNA-binding</keyword>
<accession>A0A139WCE0</accession>
<evidence type="ECO:0000313" key="8">
    <source>
        <dbReference type="EMBL" id="KYB25593.1"/>
    </source>
</evidence>
<dbReference type="SMART" id="SM00389">
    <property type="entry name" value="HOX"/>
    <property type="match status" value="1"/>
</dbReference>
<dbReference type="SUPFAM" id="SSF46689">
    <property type="entry name" value="Homeodomain-like"/>
    <property type="match status" value="1"/>
</dbReference>
<evidence type="ECO:0000313" key="9">
    <source>
        <dbReference type="Proteomes" id="UP000007266"/>
    </source>
</evidence>
<organism evidence="8 9">
    <name type="scientific">Tribolium castaneum</name>
    <name type="common">Red flour beetle</name>
    <dbReference type="NCBI Taxonomy" id="7070"/>
    <lineage>
        <taxon>Eukaryota</taxon>
        <taxon>Metazoa</taxon>
        <taxon>Ecdysozoa</taxon>
        <taxon>Arthropoda</taxon>
        <taxon>Hexapoda</taxon>
        <taxon>Insecta</taxon>
        <taxon>Pterygota</taxon>
        <taxon>Neoptera</taxon>
        <taxon>Endopterygota</taxon>
        <taxon>Coleoptera</taxon>
        <taxon>Polyphaga</taxon>
        <taxon>Cucujiformia</taxon>
        <taxon>Tenebrionidae</taxon>
        <taxon>Tenebrionidae incertae sedis</taxon>
        <taxon>Tribolium</taxon>
    </lineage>
</organism>
<evidence type="ECO:0000256" key="1">
    <source>
        <dbReference type="ARBA" id="ARBA00004123"/>
    </source>
</evidence>
<dbReference type="InterPro" id="IPR009057">
    <property type="entry name" value="Homeodomain-like_sf"/>
</dbReference>
<keyword evidence="4 5" id="KW-0539">Nucleus</keyword>
<dbReference type="CDD" id="cd00086">
    <property type="entry name" value="homeodomain"/>
    <property type="match status" value="1"/>
</dbReference>
<dbReference type="GO" id="GO:0007417">
    <property type="term" value="P:central nervous system development"/>
    <property type="evidence" value="ECO:0000318"/>
    <property type="project" value="GO_Central"/>
</dbReference>
<dbReference type="Pfam" id="PF00046">
    <property type="entry name" value="Homeodomain"/>
    <property type="match status" value="1"/>
</dbReference>
<evidence type="ECO:0000256" key="4">
    <source>
        <dbReference type="ARBA" id="ARBA00023242"/>
    </source>
</evidence>
<dbReference type="PANTHER" id="PTHR24339:SF28">
    <property type="entry name" value="E5-RELATED"/>
    <property type="match status" value="1"/>
</dbReference>
<dbReference type="GO" id="GO:0006357">
    <property type="term" value="P:regulation of transcription by RNA polymerase II"/>
    <property type="evidence" value="ECO:0000318"/>
    <property type="project" value="GO_Central"/>
</dbReference>
<dbReference type="InterPro" id="IPR000047">
    <property type="entry name" value="HTH_motif"/>
</dbReference>